<protein>
    <recommendedName>
        <fullName evidence="3">HTH psq-type domain-containing protein</fullName>
    </recommendedName>
</protein>
<reference evidence="1" key="1">
    <citation type="journal article" date="2020" name="Stud. Mycol.">
        <title>101 Dothideomycetes genomes: a test case for predicting lifestyles and emergence of pathogens.</title>
        <authorList>
            <person name="Haridas S."/>
            <person name="Albert R."/>
            <person name="Binder M."/>
            <person name="Bloem J."/>
            <person name="Labutti K."/>
            <person name="Salamov A."/>
            <person name="Andreopoulos B."/>
            <person name="Baker S."/>
            <person name="Barry K."/>
            <person name="Bills G."/>
            <person name="Bluhm B."/>
            <person name="Cannon C."/>
            <person name="Castanera R."/>
            <person name="Culley D."/>
            <person name="Daum C."/>
            <person name="Ezra D."/>
            <person name="Gonzalez J."/>
            <person name="Henrissat B."/>
            <person name="Kuo A."/>
            <person name="Liang C."/>
            <person name="Lipzen A."/>
            <person name="Lutzoni F."/>
            <person name="Magnuson J."/>
            <person name="Mondo S."/>
            <person name="Nolan M."/>
            <person name="Ohm R."/>
            <person name="Pangilinan J."/>
            <person name="Park H.-J."/>
            <person name="Ramirez L."/>
            <person name="Alfaro M."/>
            <person name="Sun H."/>
            <person name="Tritt A."/>
            <person name="Yoshinaga Y."/>
            <person name="Zwiers L.-H."/>
            <person name="Turgeon B."/>
            <person name="Goodwin S."/>
            <person name="Spatafora J."/>
            <person name="Crous P."/>
            <person name="Grigoriev I."/>
        </authorList>
    </citation>
    <scope>NUCLEOTIDE SEQUENCE</scope>
    <source>
        <strain evidence="1">CBS 207.26</strain>
    </source>
</reference>
<proteinExistence type="predicted"/>
<organism evidence="1 2">
    <name type="scientific">Zopfia rhizophila CBS 207.26</name>
    <dbReference type="NCBI Taxonomy" id="1314779"/>
    <lineage>
        <taxon>Eukaryota</taxon>
        <taxon>Fungi</taxon>
        <taxon>Dikarya</taxon>
        <taxon>Ascomycota</taxon>
        <taxon>Pezizomycotina</taxon>
        <taxon>Dothideomycetes</taxon>
        <taxon>Dothideomycetes incertae sedis</taxon>
        <taxon>Zopfiaceae</taxon>
        <taxon>Zopfia</taxon>
    </lineage>
</organism>
<accession>A0A6A6DCY3</accession>
<dbReference type="EMBL" id="ML994691">
    <property type="protein sequence ID" value="KAF2177297.1"/>
    <property type="molecule type" value="Genomic_DNA"/>
</dbReference>
<evidence type="ECO:0008006" key="3">
    <source>
        <dbReference type="Google" id="ProtNLM"/>
    </source>
</evidence>
<dbReference type="Proteomes" id="UP000800200">
    <property type="component" value="Unassembled WGS sequence"/>
</dbReference>
<dbReference type="OrthoDB" id="3926909at2759"/>
<dbReference type="AlphaFoldDB" id="A0A6A6DCY3"/>
<name>A0A6A6DCY3_9PEZI</name>
<keyword evidence="2" id="KW-1185">Reference proteome</keyword>
<gene>
    <name evidence="1" type="ORF">K469DRAFT_486914</name>
</gene>
<evidence type="ECO:0000313" key="1">
    <source>
        <dbReference type="EMBL" id="KAF2177297.1"/>
    </source>
</evidence>
<evidence type="ECO:0000313" key="2">
    <source>
        <dbReference type="Proteomes" id="UP000800200"/>
    </source>
</evidence>
<feature type="non-terminal residue" evidence="1">
    <location>
        <position position="90"/>
    </location>
</feature>
<sequence length="90" mass="10132">MDRASVTLCEGLDSTQPKTIAALARSSNVPYSTLYKRAHGQPSIQEKAQKQQYLTPSEEKAVVEHCLRMSIHDRPHPLKFLCSLALIIKR</sequence>